<sequence length="90" mass="9810">MHDDGSSPVIKNLNPKEPRAFSGLTKSSEKNERLGEKLCSEKKADSEENLTGRPTSAALGCDEALDYGNLGRISSLGDFFDSSPFDEDER</sequence>
<accession>A0ACC1S6B9</accession>
<evidence type="ECO:0000313" key="2">
    <source>
        <dbReference type="Proteomes" id="UP001148629"/>
    </source>
</evidence>
<proteinExistence type="predicted"/>
<name>A0ACC1S6B9_9HYPO</name>
<protein>
    <submittedName>
        <fullName evidence="1">Uncharacterized protein</fullName>
    </submittedName>
</protein>
<dbReference type="Proteomes" id="UP001148629">
    <property type="component" value="Unassembled WGS sequence"/>
</dbReference>
<reference evidence="1" key="1">
    <citation type="submission" date="2022-08" db="EMBL/GenBank/DDBJ databases">
        <title>Genome Sequence of Fusarium decemcellulare.</title>
        <authorList>
            <person name="Buettner E."/>
        </authorList>
    </citation>
    <scope>NUCLEOTIDE SEQUENCE</scope>
    <source>
        <strain evidence="1">Babe19</strain>
    </source>
</reference>
<gene>
    <name evidence="1" type="ORF">NM208_g8215</name>
</gene>
<organism evidence="1 2">
    <name type="scientific">Fusarium decemcellulare</name>
    <dbReference type="NCBI Taxonomy" id="57161"/>
    <lineage>
        <taxon>Eukaryota</taxon>
        <taxon>Fungi</taxon>
        <taxon>Dikarya</taxon>
        <taxon>Ascomycota</taxon>
        <taxon>Pezizomycotina</taxon>
        <taxon>Sordariomycetes</taxon>
        <taxon>Hypocreomycetidae</taxon>
        <taxon>Hypocreales</taxon>
        <taxon>Nectriaceae</taxon>
        <taxon>Fusarium</taxon>
        <taxon>Fusarium decemcellulare species complex</taxon>
    </lineage>
</organism>
<comment type="caution">
    <text evidence="1">The sequence shown here is derived from an EMBL/GenBank/DDBJ whole genome shotgun (WGS) entry which is preliminary data.</text>
</comment>
<keyword evidence="2" id="KW-1185">Reference proteome</keyword>
<evidence type="ECO:0000313" key="1">
    <source>
        <dbReference type="EMBL" id="KAJ3532934.1"/>
    </source>
</evidence>
<dbReference type="EMBL" id="JANRMS010000913">
    <property type="protein sequence ID" value="KAJ3532934.1"/>
    <property type="molecule type" value="Genomic_DNA"/>
</dbReference>